<protein>
    <submittedName>
        <fullName evidence="1">Uncharacterized protein</fullName>
    </submittedName>
</protein>
<comment type="caution">
    <text evidence="1">The sequence shown here is derived from an EMBL/GenBank/DDBJ whole genome shotgun (WGS) entry which is preliminary data.</text>
</comment>
<dbReference type="EMBL" id="WKFB01000183">
    <property type="protein sequence ID" value="KAF6732756.1"/>
    <property type="molecule type" value="Genomic_DNA"/>
</dbReference>
<gene>
    <name evidence="1" type="ORF">FQA47_008364</name>
</gene>
<organism evidence="1 2">
    <name type="scientific">Oryzias melastigma</name>
    <name type="common">Marine medaka</name>
    <dbReference type="NCBI Taxonomy" id="30732"/>
    <lineage>
        <taxon>Eukaryota</taxon>
        <taxon>Metazoa</taxon>
        <taxon>Chordata</taxon>
        <taxon>Craniata</taxon>
        <taxon>Vertebrata</taxon>
        <taxon>Euteleostomi</taxon>
        <taxon>Actinopterygii</taxon>
        <taxon>Neopterygii</taxon>
        <taxon>Teleostei</taxon>
        <taxon>Neoteleostei</taxon>
        <taxon>Acanthomorphata</taxon>
        <taxon>Ovalentaria</taxon>
        <taxon>Atherinomorphae</taxon>
        <taxon>Beloniformes</taxon>
        <taxon>Adrianichthyidae</taxon>
        <taxon>Oryziinae</taxon>
        <taxon>Oryzias</taxon>
    </lineage>
</organism>
<proteinExistence type="predicted"/>
<name>A0A834FFB6_ORYME</name>
<accession>A0A834FFB6</accession>
<evidence type="ECO:0000313" key="1">
    <source>
        <dbReference type="EMBL" id="KAF6732756.1"/>
    </source>
</evidence>
<evidence type="ECO:0000313" key="2">
    <source>
        <dbReference type="Proteomes" id="UP000646548"/>
    </source>
</evidence>
<dbReference type="AlphaFoldDB" id="A0A834FFB6"/>
<sequence>MGAREDGGVHRSKAQINVSCVRKAPLAAVSSFAVVRLSRRTEQRGRRDVRDAKEMEKNKKISKGKEARLKVLRKEAGGSRRKRHGFCFSEPCDQRGNWRTAFQAE</sequence>
<reference evidence="1" key="1">
    <citation type="journal article" name="BMC Genomics">
        <title>Long-read sequencing and de novo genome assembly of marine medaka (Oryzias melastigma).</title>
        <authorList>
            <person name="Liang P."/>
            <person name="Saqib H.S.A."/>
            <person name="Ni X."/>
            <person name="Shen Y."/>
        </authorList>
    </citation>
    <scope>NUCLEOTIDE SEQUENCE</scope>
    <source>
        <strain evidence="1">Bigg-433</strain>
    </source>
</reference>
<dbReference type="Proteomes" id="UP000646548">
    <property type="component" value="Unassembled WGS sequence"/>
</dbReference>